<dbReference type="InterPro" id="IPR003594">
    <property type="entry name" value="HATPase_dom"/>
</dbReference>
<dbReference type="PRINTS" id="PR00344">
    <property type="entry name" value="BCTRLSENSOR"/>
</dbReference>
<dbReference type="Gene3D" id="1.10.287.130">
    <property type="match status" value="1"/>
</dbReference>
<evidence type="ECO:0000313" key="12">
    <source>
        <dbReference type="EMBL" id="RJF68361.1"/>
    </source>
</evidence>
<dbReference type="SMART" id="SM00387">
    <property type="entry name" value="HATPase_c"/>
    <property type="match status" value="1"/>
</dbReference>
<dbReference type="SUPFAM" id="SSF55874">
    <property type="entry name" value="ATPase domain of HSP90 chaperone/DNA topoisomerase II/histidine kinase"/>
    <property type="match status" value="1"/>
</dbReference>
<proteinExistence type="predicted"/>
<evidence type="ECO:0000256" key="3">
    <source>
        <dbReference type="ARBA" id="ARBA00022553"/>
    </source>
</evidence>
<evidence type="ECO:0000313" key="13">
    <source>
        <dbReference type="Proteomes" id="UP000285523"/>
    </source>
</evidence>
<keyword evidence="10" id="KW-0812">Transmembrane</keyword>
<dbReference type="GO" id="GO:0005524">
    <property type="term" value="F:ATP binding"/>
    <property type="evidence" value="ECO:0007669"/>
    <property type="project" value="UniProtKB-KW"/>
</dbReference>
<evidence type="ECO:0000256" key="8">
    <source>
        <dbReference type="ARBA" id="ARBA00023012"/>
    </source>
</evidence>
<dbReference type="InterPro" id="IPR036890">
    <property type="entry name" value="HATPase_C_sf"/>
</dbReference>
<feature type="coiled-coil region" evidence="9">
    <location>
        <begin position="208"/>
        <end position="235"/>
    </location>
</feature>
<dbReference type="Proteomes" id="UP000285523">
    <property type="component" value="Unassembled WGS sequence"/>
</dbReference>
<dbReference type="Pfam" id="PF02518">
    <property type="entry name" value="HATPase_c"/>
    <property type="match status" value="1"/>
</dbReference>
<comment type="caution">
    <text evidence="12">The sequence shown here is derived from an EMBL/GenBank/DDBJ whole genome shotgun (WGS) entry which is preliminary data.</text>
</comment>
<evidence type="ECO:0000256" key="7">
    <source>
        <dbReference type="ARBA" id="ARBA00022840"/>
    </source>
</evidence>
<dbReference type="InterPro" id="IPR005467">
    <property type="entry name" value="His_kinase_dom"/>
</dbReference>
<dbReference type="SMART" id="SM00388">
    <property type="entry name" value="HisKA"/>
    <property type="match status" value="1"/>
</dbReference>
<dbReference type="CDD" id="cd19410">
    <property type="entry name" value="HK9-like_sensor"/>
    <property type="match status" value="1"/>
</dbReference>
<dbReference type="OrthoDB" id="9789238at2"/>
<keyword evidence="4" id="KW-0808">Transferase</keyword>
<dbReference type="SUPFAM" id="SSF47384">
    <property type="entry name" value="Homodimeric domain of signal transducing histidine kinase"/>
    <property type="match status" value="1"/>
</dbReference>
<comment type="catalytic activity">
    <reaction evidence="1">
        <text>ATP + protein L-histidine = ADP + protein N-phospho-L-histidine.</text>
        <dbReference type="EC" id="2.7.13.3"/>
    </reaction>
</comment>
<dbReference type="AlphaFoldDB" id="A0A418UYQ7"/>
<accession>A0A418UYQ7</accession>
<evidence type="ECO:0000256" key="2">
    <source>
        <dbReference type="ARBA" id="ARBA00012438"/>
    </source>
</evidence>
<evidence type="ECO:0000256" key="10">
    <source>
        <dbReference type="SAM" id="Phobius"/>
    </source>
</evidence>
<name>A0A418UYQ7_RHOPL</name>
<protein>
    <recommendedName>
        <fullName evidence="2">histidine kinase</fullName>
        <ecNumber evidence="2">2.7.13.3</ecNumber>
    </recommendedName>
</protein>
<evidence type="ECO:0000256" key="9">
    <source>
        <dbReference type="SAM" id="Coils"/>
    </source>
</evidence>
<evidence type="ECO:0000256" key="1">
    <source>
        <dbReference type="ARBA" id="ARBA00000085"/>
    </source>
</evidence>
<keyword evidence="8" id="KW-0902">Two-component regulatory system</keyword>
<feature type="domain" description="Histidine kinase" evidence="11">
    <location>
        <begin position="244"/>
        <end position="459"/>
    </location>
</feature>
<dbReference type="PROSITE" id="PS50109">
    <property type="entry name" value="HIS_KIN"/>
    <property type="match status" value="1"/>
</dbReference>
<dbReference type="Pfam" id="PF00512">
    <property type="entry name" value="HisKA"/>
    <property type="match status" value="1"/>
</dbReference>
<keyword evidence="7" id="KW-0067">ATP-binding</keyword>
<sequence>MTRKSIATATHAPLLLGATLLLFIVIAGALFLNLMRLRDSFSWVQHTNDVLLAISGIQRAVLEAETNERGYLLTGIESYNEGYRRAHEAVGSRLDSLRALVGDDPAHVARVDELRLFVDMRTAQLGRVIELGPERMREALDILEQARTDQLTERVEASLTTLTRVEQGLLTERMHKHDRESLAAALITACLLILAVGSAAIAAFLLEHQRAAARQQEADQRLQDLQAELMRVARLSTMGEMSSALAHELNQPLGAITNYVQGSRRLIEASSHPDKARIGAALDKAAQQTLRAGAVIQRLRDFVGRGETDKSVESLRAIAEDALALASVVTRDRPVDVSLTLDPATDRVLVDKVQVQQVFLNLIRNAFEAMRDERERRLTIASHPAAGSMVEIVVADTGPGLDARIAERMFQPFATTKTDGMGIGLSISQTIIQAHGGSIAASTLPEGGTVFSFTLPRADAEQQSVPAVDVAAG</sequence>
<dbReference type="InterPro" id="IPR007891">
    <property type="entry name" value="CHASE3"/>
</dbReference>
<evidence type="ECO:0000256" key="6">
    <source>
        <dbReference type="ARBA" id="ARBA00022777"/>
    </source>
</evidence>
<keyword evidence="5" id="KW-0547">Nucleotide-binding</keyword>
<keyword evidence="9" id="KW-0175">Coiled coil</keyword>
<dbReference type="GO" id="GO:0000155">
    <property type="term" value="F:phosphorelay sensor kinase activity"/>
    <property type="evidence" value="ECO:0007669"/>
    <property type="project" value="InterPro"/>
</dbReference>
<dbReference type="PANTHER" id="PTHR43065:SF42">
    <property type="entry name" value="TWO-COMPONENT SENSOR PPRA"/>
    <property type="match status" value="1"/>
</dbReference>
<dbReference type="PANTHER" id="PTHR43065">
    <property type="entry name" value="SENSOR HISTIDINE KINASE"/>
    <property type="match status" value="1"/>
</dbReference>
<dbReference type="RefSeq" id="WP_119858866.1">
    <property type="nucleotide sequence ID" value="NZ_QYYD01000030.1"/>
</dbReference>
<evidence type="ECO:0000256" key="4">
    <source>
        <dbReference type="ARBA" id="ARBA00022679"/>
    </source>
</evidence>
<dbReference type="InterPro" id="IPR004358">
    <property type="entry name" value="Sig_transdc_His_kin-like_C"/>
</dbReference>
<keyword evidence="10" id="KW-0472">Membrane</keyword>
<evidence type="ECO:0000256" key="5">
    <source>
        <dbReference type="ARBA" id="ARBA00022741"/>
    </source>
</evidence>
<dbReference type="Gene3D" id="3.30.565.10">
    <property type="entry name" value="Histidine kinase-like ATPase, C-terminal domain"/>
    <property type="match status" value="1"/>
</dbReference>
<keyword evidence="3" id="KW-0597">Phosphoprotein</keyword>
<organism evidence="12 13">
    <name type="scientific">Rhodopseudomonas palustris</name>
    <dbReference type="NCBI Taxonomy" id="1076"/>
    <lineage>
        <taxon>Bacteria</taxon>
        <taxon>Pseudomonadati</taxon>
        <taxon>Pseudomonadota</taxon>
        <taxon>Alphaproteobacteria</taxon>
        <taxon>Hyphomicrobiales</taxon>
        <taxon>Nitrobacteraceae</taxon>
        <taxon>Rhodopseudomonas</taxon>
    </lineage>
</organism>
<feature type="transmembrane region" description="Helical" evidence="10">
    <location>
        <begin position="12"/>
        <end position="32"/>
    </location>
</feature>
<evidence type="ECO:0000259" key="11">
    <source>
        <dbReference type="PROSITE" id="PS50109"/>
    </source>
</evidence>
<dbReference type="Gene3D" id="6.10.250.2580">
    <property type="match status" value="1"/>
</dbReference>
<keyword evidence="10" id="KW-1133">Transmembrane helix</keyword>
<gene>
    <name evidence="12" type="ORF">D4Q52_22725</name>
</gene>
<reference evidence="12 13" key="1">
    <citation type="submission" date="2018-09" db="EMBL/GenBank/DDBJ databases">
        <title>Draft genome sequence of Rhodopseudomonas palustris 2.1.18.</title>
        <authorList>
            <person name="Robertson S.L."/>
            <person name="Meyer T.E."/>
            <person name="Kyndt J.A."/>
        </authorList>
    </citation>
    <scope>NUCLEOTIDE SEQUENCE [LARGE SCALE GENOMIC DNA]</scope>
    <source>
        <strain evidence="12 13">2.1.18</strain>
    </source>
</reference>
<dbReference type="FunFam" id="1.10.287.130:FF:000055">
    <property type="entry name" value="Two-component sensor histidine kinase"/>
    <property type="match status" value="1"/>
</dbReference>
<dbReference type="InterPro" id="IPR003661">
    <property type="entry name" value="HisK_dim/P_dom"/>
</dbReference>
<dbReference type="EMBL" id="QYYD01000030">
    <property type="protein sequence ID" value="RJF68361.1"/>
    <property type="molecule type" value="Genomic_DNA"/>
</dbReference>
<keyword evidence="6 12" id="KW-0418">Kinase</keyword>
<feature type="transmembrane region" description="Helical" evidence="10">
    <location>
        <begin position="182"/>
        <end position="206"/>
    </location>
</feature>
<dbReference type="InterPro" id="IPR036097">
    <property type="entry name" value="HisK_dim/P_sf"/>
</dbReference>
<dbReference type="EC" id="2.7.13.3" evidence="2"/>
<dbReference type="Pfam" id="PF05227">
    <property type="entry name" value="CHASE3"/>
    <property type="match status" value="1"/>
</dbReference>
<dbReference type="CDD" id="cd00082">
    <property type="entry name" value="HisKA"/>
    <property type="match status" value="1"/>
</dbReference>